<reference evidence="2" key="1">
    <citation type="submission" date="2023-07" db="EMBL/GenBank/DDBJ databases">
        <title>Genomic Encyclopedia of Type Strains, Phase IV (KMG-IV): sequencing the most valuable type-strain genomes for metagenomic binning, comparative biology and taxonomic classification.</title>
        <authorList>
            <person name="Goeker M."/>
        </authorList>
    </citation>
    <scope>NUCLEOTIDE SEQUENCE</scope>
    <source>
        <strain evidence="2">DSM 21202</strain>
    </source>
</reference>
<feature type="signal peptide" evidence="1">
    <location>
        <begin position="1"/>
        <end position="34"/>
    </location>
</feature>
<dbReference type="EMBL" id="JAUSUL010000001">
    <property type="protein sequence ID" value="MDQ0313952.1"/>
    <property type="molecule type" value="Genomic_DNA"/>
</dbReference>
<dbReference type="AlphaFoldDB" id="A0AAE3VKZ7"/>
<name>A0AAE3VKZ7_9HYPH</name>
<sequence length="112" mass="12049">MKEEKRATVAIRRYGRVLALAAAVSLVGADIAAAAEVTVYTKAGAKVVIDTNTITQPTMYYTVAGAPYWVYPAHPAYVPAPAYAAPVAGVAGTRGVARRTARRTTRRVDRRW</sequence>
<keyword evidence="3" id="KW-1185">Reference proteome</keyword>
<dbReference type="Proteomes" id="UP001229244">
    <property type="component" value="Unassembled WGS sequence"/>
</dbReference>
<dbReference type="RefSeq" id="WP_306883741.1">
    <property type="nucleotide sequence ID" value="NZ_JAUSUL010000001.1"/>
</dbReference>
<keyword evidence="1" id="KW-0732">Signal</keyword>
<evidence type="ECO:0000256" key="1">
    <source>
        <dbReference type="SAM" id="SignalP"/>
    </source>
</evidence>
<evidence type="ECO:0000313" key="2">
    <source>
        <dbReference type="EMBL" id="MDQ0313952.1"/>
    </source>
</evidence>
<gene>
    <name evidence="2" type="ORF">J2S73_000389</name>
</gene>
<comment type="caution">
    <text evidence="2">The sequence shown here is derived from an EMBL/GenBank/DDBJ whole genome shotgun (WGS) entry which is preliminary data.</text>
</comment>
<organism evidence="2 3">
    <name type="scientific">Amorphus orientalis</name>
    <dbReference type="NCBI Taxonomy" id="649198"/>
    <lineage>
        <taxon>Bacteria</taxon>
        <taxon>Pseudomonadati</taxon>
        <taxon>Pseudomonadota</taxon>
        <taxon>Alphaproteobacteria</taxon>
        <taxon>Hyphomicrobiales</taxon>
        <taxon>Amorphaceae</taxon>
        <taxon>Amorphus</taxon>
    </lineage>
</organism>
<accession>A0AAE3VKZ7</accession>
<feature type="chain" id="PRO_5042291564" evidence="1">
    <location>
        <begin position="35"/>
        <end position="112"/>
    </location>
</feature>
<protein>
    <submittedName>
        <fullName evidence="2">Uncharacterized protein</fullName>
    </submittedName>
</protein>
<proteinExistence type="predicted"/>
<evidence type="ECO:0000313" key="3">
    <source>
        <dbReference type="Proteomes" id="UP001229244"/>
    </source>
</evidence>